<protein>
    <submittedName>
        <fullName evidence="1">Uncharacterized protein</fullName>
    </submittedName>
</protein>
<sequence length="49" mass="5326">MAKAKDTVHIRLHGVEAGRLAREALPFLMGLEHLPEGVKSGRQIYSKGG</sequence>
<dbReference type="HOGENOM" id="CLU_3130999_0_0_2"/>
<keyword evidence="2" id="KW-1185">Reference proteome</keyword>
<accession>G7VEG4</accession>
<dbReference type="EMBL" id="CP003098">
    <property type="protein sequence ID" value="AET31588.1"/>
    <property type="molecule type" value="Genomic_DNA"/>
</dbReference>
<organism evidence="1 2">
    <name type="scientific">Pyrobaculum ferrireducens</name>
    <dbReference type="NCBI Taxonomy" id="1104324"/>
    <lineage>
        <taxon>Archaea</taxon>
        <taxon>Thermoproteota</taxon>
        <taxon>Thermoprotei</taxon>
        <taxon>Thermoproteales</taxon>
        <taxon>Thermoproteaceae</taxon>
        <taxon>Pyrobaculum</taxon>
    </lineage>
</organism>
<evidence type="ECO:0000313" key="1">
    <source>
        <dbReference type="EMBL" id="AET31588.1"/>
    </source>
</evidence>
<dbReference type="BioCyc" id="PSP1104324:GJSN-120-MONOMER"/>
<evidence type="ECO:0000313" key="2">
    <source>
        <dbReference type="Proteomes" id="UP000005867"/>
    </source>
</evidence>
<proteinExistence type="predicted"/>
<reference evidence="1 2" key="1">
    <citation type="journal article" date="2012" name="J. Bacteriol.">
        <title>Complete genome sequence of strain 1860, a crenarchaeon of the genus pyrobaculum able to grow with various electron acceptors.</title>
        <authorList>
            <person name="Mardanov A.V."/>
            <person name="Gumerov V.M."/>
            <person name="Slobodkina G.B."/>
            <person name="Beletsky A.V."/>
            <person name="Bonch-Osmolovskaya E.A."/>
            <person name="Ravin N.V."/>
            <person name="Skryabin K.G."/>
        </authorList>
    </citation>
    <scope>NUCLEOTIDE SEQUENCE [LARGE SCALE GENOMIC DNA]</scope>
    <source>
        <strain evidence="1 2">1860</strain>
    </source>
</reference>
<dbReference type="AlphaFoldDB" id="G7VEG4"/>
<dbReference type="STRING" id="1104324.P186_0120"/>
<dbReference type="Proteomes" id="UP000005867">
    <property type="component" value="Chromosome"/>
</dbReference>
<name>G7VEG4_9CREN</name>
<gene>
    <name evidence="1" type="ORF">P186_0120</name>
</gene>
<dbReference type="KEGG" id="pyr:P186_0120"/>